<evidence type="ECO:0000313" key="2">
    <source>
        <dbReference type="Proteomes" id="UP000807115"/>
    </source>
</evidence>
<gene>
    <name evidence="1" type="ORF">BDA96_04G137000</name>
</gene>
<accession>A0A921R603</accession>
<comment type="caution">
    <text evidence="1">The sequence shown here is derived from an EMBL/GenBank/DDBJ whole genome shotgun (WGS) entry which is preliminary data.</text>
</comment>
<evidence type="ECO:0000313" key="1">
    <source>
        <dbReference type="EMBL" id="KAG0532785.1"/>
    </source>
</evidence>
<reference evidence="1" key="1">
    <citation type="journal article" date="2019" name="BMC Genomics">
        <title>A new reference genome for Sorghum bicolor reveals high levels of sequence similarity between sweet and grain genotypes: implications for the genetics of sugar metabolism.</title>
        <authorList>
            <person name="Cooper E.A."/>
            <person name="Brenton Z.W."/>
            <person name="Flinn B.S."/>
            <person name="Jenkins J."/>
            <person name="Shu S."/>
            <person name="Flowers D."/>
            <person name="Luo F."/>
            <person name="Wang Y."/>
            <person name="Xia P."/>
            <person name="Barry K."/>
            <person name="Daum C."/>
            <person name="Lipzen A."/>
            <person name="Yoshinaga Y."/>
            <person name="Schmutz J."/>
            <person name="Saski C."/>
            <person name="Vermerris W."/>
            <person name="Kresovich S."/>
        </authorList>
    </citation>
    <scope>NUCLEOTIDE SEQUENCE</scope>
</reference>
<organism evidence="1 2">
    <name type="scientific">Sorghum bicolor</name>
    <name type="common">Sorghum</name>
    <name type="synonym">Sorghum vulgare</name>
    <dbReference type="NCBI Taxonomy" id="4558"/>
    <lineage>
        <taxon>Eukaryota</taxon>
        <taxon>Viridiplantae</taxon>
        <taxon>Streptophyta</taxon>
        <taxon>Embryophyta</taxon>
        <taxon>Tracheophyta</taxon>
        <taxon>Spermatophyta</taxon>
        <taxon>Magnoliopsida</taxon>
        <taxon>Liliopsida</taxon>
        <taxon>Poales</taxon>
        <taxon>Poaceae</taxon>
        <taxon>PACMAD clade</taxon>
        <taxon>Panicoideae</taxon>
        <taxon>Andropogonodae</taxon>
        <taxon>Andropogoneae</taxon>
        <taxon>Sorghinae</taxon>
        <taxon>Sorghum</taxon>
    </lineage>
</organism>
<name>A0A921R603_SORBI</name>
<proteinExistence type="predicted"/>
<dbReference type="Proteomes" id="UP000807115">
    <property type="component" value="Chromosome 4"/>
</dbReference>
<dbReference type="AlphaFoldDB" id="A0A921R603"/>
<dbReference type="EMBL" id="CM027683">
    <property type="protein sequence ID" value="KAG0532785.1"/>
    <property type="molecule type" value="Genomic_DNA"/>
</dbReference>
<sequence>MATISAALTISFPPPARVAMATTPSASSRIKVQLSSLHLRAESRALQVLCGVIFLGAGDLRCPSRPAVGETRKIAPFVSAGHFHEHLDCGCHWAVIPRDCLPHLPQAHRL</sequence>
<protein>
    <submittedName>
        <fullName evidence="1">Uncharacterized protein</fullName>
    </submittedName>
</protein>
<reference evidence="1" key="2">
    <citation type="submission" date="2020-10" db="EMBL/GenBank/DDBJ databases">
        <authorList>
            <person name="Cooper E.A."/>
            <person name="Brenton Z.W."/>
            <person name="Flinn B.S."/>
            <person name="Jenkins J."/>
            <person name="Shu S."/>
            <person name="Flowers D."/>
            <person name="Luo F."/>
            <person name="Wang Y."/>
            <person name="Xia P."/>
            <person name="Barry K."/>
            <person name="Daum C."/>
            <person name="Lipzen A."/>
            <person name="Yoshinaga Y."/>
            <person name="Schmutz J."/>
            <person name="Saski C."/>
            <person name="Vermerris W."/>
            <person name="Kresovich S."/>
        </authorList>
    </citation>
    <scope>NUCLEOTIDE SEQUENCE</scope>
</reference>